<feature type="non-terminal residue" evidence="1">
    <location>
        <position position="123"/>
    </location>
</feature>
<protein>
    <submittedName>
        <fullName evidence="1">Uncharacterized protein</fullName>
    </submittedName>
</protein>
<dbReference type="AlphaFoldDB" id="A0A426XGQ9"/>
<gene>
    <name evidence="1" type="ORF">B296_00029792</name>
</gene>
<organism evidence="1 2">
    <name type="scientific">Ensete ventricosum</name>
    <name type="common">Abyssinian banana</name>
    <name type="synonym">Musa ensete</name>
    <dbReference type="NCBI Taxonomy" id="4639"/>
    <lineage>
        <taxon>Eukaryota</taxon>
        <taxon>Viridiplantae</taxon>
        <taxon>Streptophyta</taxon>
        <taxon>Embryophyta</taxon>
        <taxon>Tracheophyta</taxon>
        <taxon>Spermatophyta</taxon>
        <taxon>Magnoliopsida</taxon>
        <taxon>Liliopsida</taxon>
        <taxon>Zingiberales</taxon>
        <taxon>Musaceae</taxon>
        <taxon>Ensete</taxon>
    </lineage>
</organism>
<dbReference type="EMBL" id="AMZH03021002">
    <property type="protein sequence ID" value="RRT38642.1"/>
    <property type="molecule type" value="Genomic_DNA"/>
</dbReference>
<dbReference type="Proteomes" id="UP000287651">
    <property type="component" value="Unassembled WGS sequence"/>
</dbReference>
<evidence type="ECO:0000313" key="1">
    <source>
        <dbReference type="EMBL" id="RRT38642.1"/>
    </source>
</evidence>
<proteinExistence type="predicted"/>
<comment type="caution">
    <text evidence="1">The sequence shown here is derived from an EMBL/GenBank/DDBJ whole genome shotgun (WGS) entry which is preliminary data.</text>
</comment>
<sequence>MTAATMAQSKAYSLRMYRNVWSRPPLAAAPPSCLTVDVGLGANGNGGDGCAERRRMNREREGGVEMVGACDAKNCRSYLLVMEADLSLLGNAADGISNHKSNVGRCVNPWPILKLTEAQATRT</sequence>
<name>A0A426XGQ9_ENSVE</name>
<accession>A0A426XGQ9</accession>
<reference evidence="1 2" key="1">
    <citation type="journal article" date="2014" name="Agronomy (Basel)">
        <title>A Draft Genome Sequence for Ensete ventricosum, the Drought-Tolerant Tree Against Hunger.</title>
        <authorList>
            <person name="Harrison J."/>
            <person name="Moore K.A."/>
            <person name="Paszkiewicz K."/>
            <person name="Jones T."/>
            <person name="Grant M."/>
            <person name="Ambacheew D."/>
            <person name="Muzemil S."/>
            <person name="Studholme D.J."/>
        </authorList>
    </citation>
    <scope>NUCLEOTIDE SEQUENCE [LARGE SCALE GENOMIC DNA]</scope>
</reference>
<evidence type="ECO:0000313" key="2">
    <source>
        <dbReference type="Proteomes" id="UP000287651"/>
    </source>
</evidence>